<proteinExistence type="predicted"/>
<organism evidence="3">
    <name type="scientific">Anopheles braziliensis</name>
    <dbReference type="NCBI Taxonomy" id="58242"/>
    <lineage>
        <taxon>Eukaryota</taxon>
        <taxon>Metazoa</taxon>
        <taxon>Ecdysozoa</taxon>
        <taxon>Arthropoda</taxon>
        <taxon>Hexapoda</taxon>
        <taxon>Insecta</taxon>
        <taxon>Pterygota</taxon>
        <taxon>Neoptera</taxon>
        <taxon>Endopterygota</taxon>
        <taxon>Diptera</taxon>
        <taxon>Nematocera</taxon>
        <taxon>Culicoidea</taxon>
        <taxon>Culicidae</taxon>
        <taxon>Anophelinae</taxon>
        <taxon>Anopheles</taxon>
    </lineage>
</organism>
<protein>
    <submittedName>
        <fullName evidence="3">Putative secreted peptide</fullName>
    </submittedName>
</protein>
<feature type="signal peptide" evidence="2">
    <location>
        <begin position="1"/>
        <end position="19"/>
    </location>
</feature>
<accession>A0A2M3ZU08</accession>
<sequence length="80" mass="9433">MRAKMGIWIWLTCLPKSLTTMTIERSAWRTKRAQPHRNCCPRSRKRQITSRTPSSPSTCDRKSSGSNRRSWRLESKLKKK</sequence>
<feature type="region of interest" description="Disordered" evidence="1">
    <location>
        <begin position="28"/>
        <end position="80"/>
    </location>
</feature>
<keyword evidence="2" id="KW-0732">Signal</keyword>
<reference evidence="3" key="1">
    <citation type="submission" date="2018-01" db="EMBL/GenBank/DDBJ databases">
        <title>An insight into the sialome of Amazonian anophelines.</title>
        <authorList>
            <person name="Ribeiro J.M."/>
            <person name="Scarpassa V."/>
            <person name="Calvo E."/>
        </authorList>
    </citation>
    <scope>NUCLEOTIDE SEQUENCE</scope>
    <source>
        <tissue evidence="3">Salivary glands</tissue>
    </source>
</reference>
<evidence type="ECO:0000256" key="2">
    <source>
        <dbReference type="SAM" id="SignalP"/>
    </source>
</evidence>
<feature type="compositionally biased region" description="Basic and acidic residues" evidence="1">
    <location>
        <begin position="71"/>
        <end position="80"/>
    </location>
</feature>
<evidence type="ECO:0000256" key="1">
    <source>
        <dbReference type="SAM" id="MobiDB-lite"/>
    </source>
</evidence>
<name>A0A2M3ZU08_9DIPT</name>
<dbReference type="EMBL" id="GGFM01011179">
    <property type="protein sequence ID" value="MBW31930.1"/>
    <property type="molecule type" value="Transcribed_RNA"/>
</dbReference>
<feature type="chain" id="PRO_5014772754" evidence="2">
    <location>
        <begin position="20"/>
        <end position="80"/>
    </location>
</feature>
<dbReference type="AlphaFoldDB" id="A0A2M3ZU08"/>
<feature type="compositionally biased region" description="Polar residues" evidence="1">
    <location>
        <begin position="49"/>
        <end position="68"/>
    </location>
</feature>
<evidence type="ECO:0000313" key="3">
    <source>
        <dbReference type="EMBL" id="MBW31930.1"/>
    </source>
</evidence>